<dbReference type="GO" id="GO:0004560">
    <property type="term" value="F:alpha-L-fucosidase activity"/>
    <property type="evidence" value="ECO:0007669"/>
    <property type="project" value="InterPro"/>
</dbReference>
<evidence type="ECO:0000256" key="4">
    <source>
        <dbReference type="ARBA" id="ARBA00022801"/>
    </source>
</evidence>
<evidence type="ECO:0000256" key="1">
    <source>
        <dbReference type="ARBA" id="ARBA00007951"/>
    </source>
</evidence>
<dbReference type="InterPro" id="IPR000421">
    <property type="entry name" value="FA58C"/>
</dbReference>
<dbReference type="Gene3D" id="3.20.20.80">
    <property type="entry name" value="Glycosidases"/>
    <property type="match status" value="1"/>
</dbReference>
<dbReference type="InterPro" id="IPR000933">
    <property type="entry name" value="Glyco_hydro_29"/>
</dbReference>
<evidence type="ECO:0000256" key="3">
    <source>
        <dbReference type="ARBA" id="ARBA00022729"/>
    </source>
</evidence>
<dbReference type="InterPro" id="IPR057739">
    <property type="entry name" value="Glyco_hydro_29_N"/>
</dbReference>
<dbReference type="GO" id="GO:0005764">
    <property type="term" value="C:lysosome"/>
    <property type="evidence" value="ECO:0007669"/>
    <property type="project" value="TreeGrafter"/>
</dbReference>
<organism evidence="7 8">
    <name type="scientific">Thermoflexibacter ruber</name>
    <dbReference type="NCBI Taxonomy" id="1003"/>
    <lineage>
        <taxon>Bacteria</taxon>
        <taxon>Pseudomonadati</taxon>
        <taxon>Bacteroidota</taxon>
        <taxon>Cytophagia</taxon>
        <taxon>Cytophagales</taxon>
        <taxon>Thermoflexibacteraceae</taxon>
        <taxon>Thermoflexibacter</taxon>
    </lineage>
</organism>
<dbReference type="OrthoDB" id="1095333at2"/>
<keyword evidence="8" id="KW-1185">Reference proteome</keyword>
<accession>A0A1I2EKL0</accession>
<dbReference type="SUPFAM" id="SSF51445">
    <property type="entry name" value="(Trans)glycosidases"/>
    <property type="match status" value="1"/>
</dbReference>
<dbReference type="STRING" id="1003.SAMN04488541_101054"/>
<dbReference type="FunFam" id="3.20.20.80:FF:000052">
    <property type="entry name" value="Putative alpha-L-fucosidase 1"/>
    <property type="match status" value="1"/>
</dbReference>
<dbReference type="PANTHER" id="PTHR10030:SF37">
    <property type="entry name" value="ALPHA-L-FUCOSIDASE-RELATED"/>
    <property type="match status" value="1"/>
</dbReference>
<sequence>MKRTSLIFSFLFLLFACKDKEAMPPTPFGAVPSQRQLAWHDLEYYAFVHFNMNTFTNEEWGHGTENPNTFNPTQLDCEQWARICKQAGMKGIILTVKHHDGFCLFPSKYTEHSVKNSTWKNGQGDVVKELSEACKKYGLKMGVYLSPWDRNHPTYGTPEYNEVFKNTLKEVLTSYGDIFEVWFDGANGEGPNGKKQEYDWKGFIEVVRTYQPNACIFSDGGPDVRWVGNENGFANPTNWGTLNGDKVYPGYPQYKELTSGHEDGTHWIPAECDVSIRPGWYYHADQDDKVKTLPQLVEIYFSSVGRNANLLLNLPVDRRGLVHENDSIALVKLRKYLDESFANNLAKGTSVIASAYRANDDNFDGNKVTDGDPKTYWATDDQVTTGSLEIDLQKEKPINTLVIQEFITLGQRVKSFSIEVWKNNAWEKVAQETTIGNKRIVNLPDISTSKIKINILESKACPLISNVELYKISEAK</sequence>
<dbReference type="RefSeq" id="WP_091542489.1">
    <property type="nucleotide sequence ID" value="NZ_FONY01000010.1"/>
</dbReference>
<dbReference type="InterPro" id="IPR008979">
    <property type="entry name" value="Galactose-bd-like_sf"/>
</dbReference>
<proteinExistence type="inferred from homology"/>
<dbReference type="Gene3D" id="2.60.120.260">
    <property type="entry name" value="Galactose-binding domain-like"/>
    <property type="match status" value="1"/>
</dbReference>
<gene>
    <name evidence="7" type="ORF">SAMN04488541_101054</name>
</gene>
<dbReference type="PANTHER" id="PTHR10030">
    <property type="entry name" value="ALPHA-L-FUCOSIDASE"/>
    <property type="match status" value="1"/>
</dbReference>
<dbReference type="AlphaFoldDB" id="A0A1I2EKL0"/>
<dbReference type="EMBL" id="FONY01000010">
    <property type="protein sequence ID" value="SFE92998.1"/>
    <property type="molecule type" value="Genomic_DNA"/>
</dbReference>
<name>A0A1I2EKL0_9BACT</name>
<evidence type="ECO:0000259" key="6">
    <source>
        <dbReference type="PROSITE" id="PS50022"/>
    </source>
</evidence>
<dbReference type="Proteomes" id="UP000199513">
    <property type="component" value="Unassembled WGS sequence"/>
</dbReference>
<keyword evidence="5" id="KW-0326">Glycosidase</keyword>
<dbReference type="PROSITE" id="PS51257">
    <property type="entry name" value="PROKAR_LIPOPROTEIN"/>
    <property type="match status" value="1"/>
</dbReference>
<reference evidence="7 8" key="1">
    <citation type="submission" date="2016-10" db="EMBL/GenBank/DDBJ databases">
        <authorList>
            <person name="de Groot N.N."/>
        </authorList>
    </citation>
    <scope>NUCLEOTIDE SEQUENCE [LARGE SCALE GENOMIC DNA]</scope>
    <source>
        <strain>GEY</strain>
        <strain evidence="8">DSM 9560</strain>
    </source>
</reference>
<evidence type="ECO:0000313" key="7">
    <source>
        <dbReference type="EMBL" id="SFE92998.1"/>
    </source>
</evidence>
<feature type="domain" description="F5/8 type C" evidence="6">
    <location>
        <begin position="334"/>
        <end position="472"/>
    </location>
</feature>
<evidence type="ECO:0000313" key="8">
    <source>
        <dbReference type="Proteomes" id="UP000199513"/>
    </source>
</evidence>
<dbReference type="PROSITE" id="PS50022">
    <property type="entry name" value="FA58C_3"/>
    <property type="match status" value="1"/>
</dbReference>
<dbReference type="GO" id="GO:0006004">
    <property type="term" value="P:fucose metabolic process"/>
    <property type="evidence" value="ECO:0007669"/>
    <property type="project" value="TreeGrafter"/>
</dbReference>
<dbReference type="Pfam" id="PF01120">
    <property type="entry name" value="Alpha_L_fucos"/>
    <property type="match status" value="1"/>
</dbReference>
<dbReference type="EC" id="3.2.1.51" evidence="2"/>
<evidence type="ECO:0000256" key="5">
    <source>
        <dbReference type="ARBA" id="ARBA00023295"/>
    </source>
</evidence>
<comment type="similarity">
    <text evidence="1">Belongs to the glycosyl hydrolase 29 family.</text>
</comment>
<dbReference type="SUPFAM" id="SSF49785">
    <property type="entry name" value="Galactose-binding domain-like"/>
    <property type="match status" value="1"/>
</dbReference>
<dbReference type="Pfam" id="PF00754">
    <property type="entry name" value="F5_F8_type_C"/>
    <property type="match status" value="1"/>
</dbReference>
<keyword evidence="3" id="KW-0732">Signal</keyword>
<dbReference type="SMART" id="SM00812">
    <property type="entry name" value="Alpha_L_fucos"/>
    <property type="match status" value="1"/>
</dbReference>
<evidence type="ECO:0000256" key="2">
    <source>
        <dbReference type="ARBA" id="ARBA00012662"/>
    </source>
</evidence>
<keyword evidence="4" id="KW-0378">Hydrolase</keyword>
<protein>
    <recommendedName>
        <fullName evidence="2">alpha-L-fucosidase</fullName>
        <ecNumber evidence="2">3.2.1.51</ecNumber>
    </recommendedName>
</protein>
<dbReference type="InterPro" id="IPR017853">
    <property type="entry name" value="GH"/>
</dbReference>
<dbReference type="GO" id="GO:0016139">
    <property type="term" value="P:glycoside catabolic process"/>
    <property type="evidence" value="ECO:0007669"/>
    <property type="project" value="TreeGrafter"/>
</dbReference>